<accession>A0A3E0AUQ9</accession>
<dbReference type="Gene3D" id="2.60.120.10">
    <property type="entry name" value="Jelly Rolls"/>
    <property type="match status" value="1"/>
</dbReference>
<dbReference type="PROSITE" id="PS50943">
    <property type="entry name" value="HTH_CROC1"/>
    <property type="match status" value="1"/>
</dbReference>
<name>A0A3E0AUQ9_9STAP</name>
<dbReference type="OrthoDB" id="34624at2"/>
<dbReference type="CDD" id="cd02209">
    <property type="entry name" value="cupin_XRE_C"/>
    <property type="match status" value="1"/>
</dbReference>
<dbReference type="Pfam" id="PF01381">
    <property type="entry name" value="HTH_3"/>
    <property type="match status" value="1"/>
</dbReference>
<proteinExistence type="predicted"/>
<evidence type="ECO:0000256" key="1">
    <source>
        <dbReference type="ARBA" id="ARBA00023125"/>
    </source>
</evidence>
<dbReference type="InterPro" id="IPR050807">
    <property type="entry name" value="TransReg_Diox_bact_type"/>
</dbReference>
<reference evidence="3 4" key="1">
    <citation type="submission" date="2018-08" db="EMBL/GenBank/DDBJ databases">
        <title>Genomic Encyclopedia of Type Strains, Phase IV (KMG-IV): sequencing the most valuable type-strain genomes for metagenomic binning, comparative biology and taxonomic classification.</title>
        <authorList>
            <person name="Goeker M."/>
        </authorList>
    </citation>
    <scope>NUCLEOTIDE SEQUENCE [LARGE SCALE GENOMIC DNA]</scope>
    <source>
        <strain evidence="3 4">DSM 17274</strain>
    </source>
</reference>
<dbReference type="InterPro" id="IPR013096">
    <property type="entry name" value="Cupin_2"/>
</dbReference>
<dbReference type="SUPFAM" id="SSF47413">
    <property type="entry name" value="lambda repressor-like DNA-binding domains"/>
    <property type="match status" value="1"/>
</dbReference>
<dbReference type="GO" id="GO:0003700">
    <property type="term" value="F:DNA-binding transcription factor activity"/>
    <property type="evidence" value="ECO:0007669"/>
    <property type="project" value="TreeGrafter"/>
</dbReference>
<dbReference type="Gene3D" id="1.10.260.40">
    <property type="entry name" value="lambda repressor-like DNA-binding domains"/>
    <property type="match status" value="1"/>
</dbReference>
<dbReference type="SUPFAM" id="SSF51182">
    <property type="entry name" value="RmlC-like cupins"/>
    <property type="match status" value="1"/>
</dbReference>
<sequence>MESIPVSIKSLRLEKKLTLKELSSKTDLSVSFLSQIERGESSPAITSLNKIAEALDVDITHFFNPPKSEDFMISFETAEPFKVEHSSQTMYRMSSDFENRTLENYIIEIPPGARNEKMRHVGEELYYLIEGKLTVYVNEKIYELNQNDVIHFPSNISHYYENNSENIAKILCVVTPTLF</sequence>
<comment type="caution">
    <text evidence="3">The sequence shown here is derived from an EMBL/GenBank/DDBJ whole genome shotgun (WGS) entry which is preliminary data.</text>
</comment>
<dbReference type="PANTHER" id="PTHR46797:SF25">
    <property type="entry name" value="TRANSCRIPTIONAL REGULATOR"/>
    <property type="match status" value="1"/>
</dbReference>
<dbReference type="InterPro" id="IPR014710">
    <property type="entry name" value="RmlC-like_jellyroll"/>
</dbReference>
<keyword evidence="1" id="KW-0238">DNA-binding</keyword>
<feature type="domain" description="HTH cro/C1-type" evidence="2">
    <location>
        <begin position="8"/>
        <end position="62"/>
    </location>
</feature>
<gene>
    <name evidence="3" type="ORF">DFR63_1873</name>
</gene>
<dbReference type="InterPro" id="IPR010982">
    <property type="entry name" value="Lambda_DNA-bd_dom_sf"/>
</dbReference>
<evidence type="ECO:0000313" key="3">
    <source>
        <dbReference type="EMBL" id="REG23497.1"/>
    </source>
</evidence>
<dbReference type="InterPro" id="IPR011051">
    <property type="entry name" value="RmlC_Cupin_sf"/>
</dbReference>
<dbReference type="SMART" id="SM00530">
    <property type="entry name" value="HTH_XRE"/>
    <property type="match status" value="1"/>
</dbReference>
<dbReference type="EMBL" id="QUMW01000013">
    <property type="protein sequence ID" value="REG23497.1"/>
    <property type="molecule type" value="Genomic_DNA"/>
</dbReference>
<dbReference type="Proteomes" id="UP000257076">
    <property type="component" value="Unassembled WGS sequence"/>
</dbReference>
<organism evidence="3 4">
    <name type="scientific">Jeotgalicoccus halotolerans</name>
    <dbReference type="NCBI Taxonomy" id="157227"/>
    <lineage>
        <taxon>Bacteria</taxon>
        <taxon>Bacillati</taxon>
        <taxon>Bacillota</taxon>
        <taxon>Bacilli</taxon>
        <taxon>Bacillales</taxon>
        <taxon>Staphylococcaceae</taxon>
        <taxon>Jeotgalicoccus</taxon>
    </lineage>
</organism>
<dbReference type="CDD" id="cd00093">
    <property type="entry name" value="HTH_XRE"/>
    <property type="match status" value="1"/>
</dbReference>
<evidence type="ECO:0000259" key="2">
    <source>
        <dbReference type="PROSITE" id="PS50943"/>
    </source>
</evidence>
<dbReference type="GO" id="GO:0003677">
    <property type="term" value="F:DNA binding"/>
    <property type="evidence" value="ECO:0007669"/>
    <property type="project" value="UniProtKB-KW"/>
</dbReference>
<dbReference type="RefSeq" id="WP_115885652.1">
    <property type="nucleotide sequence ID" value="NZ_CBCSHX010000004.1"/>
</dbReference>
<dbReference type="InterPro" id="IPR001387">
    <property type="entry name" value="Cro/C1-type_HTH"/>
</dbReference>
<dbReference type="PANTHER" id="PTHR46797">
    <property type="entry name" value="HTH-TYPE TRANSCRIPTIONAL REGULATOR"/>
    <property type="match status" value="1"/>
</dbReference>
<dbReference type="GO" id="GO:0005829">
    <property type="term" value="C:cytosol"/>
    <property type="evidence" value="ECO:0007669"/>
    <property type="project" value="TreeGrafter"/>
</dbReference>
<protein>
    <submittedName>
        <fullName evidence="3">XRE family transcriptional regulator</fullName>
    </submittedName>
</protein>
<dbReference type="AlphaFoldDB" id="A0A3E0AUQ9"/>
<keyword evidence="4" id="KW-1185">Reference proteome</keyword>
<dbReference type="Pfam" id="PF07883">
    <property type="entry name" value="Cupin_2"/>
    <property type="match status" value="1"/>
</dbReference>
<evidence type="ECO:0000313" key="4">
    <source>
        <dbReference type="Proteomes" id="UP000257076"/>
    </source>
</evidence>